<organism evidence="4">
    <name type="scientific">Soboliphyme baturini</name>
    <dbReference type="NCBI Taxonomy" id="241478"/>
    <lineage>
        <taxon>Eukaryota</taxon>
        <taxon>Metazoa</taxon>
        <taxon>Ecdysozoa</taxon>
        <taxon>Nematoda</taxon>
        <taxon>Enoplea</taxon>
        <taxon>Dorylaimia</taxon>
        <taxon>Dioctophymatida</taxon>
        <taxon>Dioctophymatoidea</taxon>
        <taxon>Soboliphymatidae</taxon>
        <taxon>Soboliphyme</taxon>
    </lineage>
</organism>
<proteinExistence type="predicted"/>
<gene>
    <name evidence="2" type="ORF">SBAD_LOCUS513</name>
</gene>
<keyword evidence="3" id="KW-1185">Reference proteome</keyword>
<protein>
    <submittedName>
        <fullName evidence="4">Protein aurora borealis</fullName>
    </submittedName>
</protein>
<reference evidence="4" key="1">
    <citation type="submission" date="2016-06" db="UniProtKB">
        <authorList>
            <consortium name="WormBaseParasite"/>
        </authorList>
    </citation>
    <scope>IDENTIFICATION</scope>
</reference>
<evidence type="ECO:0000313" key="4">
    <source>
        <dbReference type="WBParaSite" id="SBAD_0000053501-mRNA-1"/>
    </source>
</evidence>
<dbReference type="EMBL" id="UZAM01001524">
    <property type="protein sequence ID" value="VDO84487.1"/>
    <property type="molecule type" value="Genomic_DNA"/>
</dbReference>
<evidence type="ECO:0000313" key="3">
    <source>
        <dbReference type="Proteomes" id="UP000270296"/>
    </source>
</evidence>
<evidence type="ECO:0000256" key="1">
    <source>
        <dbReference type="SAM" id="MobiDB-lite"/>
    </source>
</evidence>
<evidence type="ECO:0000313" key="2">
    <source>
        <dbReference type="EMBL" id="VDO84487.1"/>
    </source>
</evidence>
<accession>A0A183IA69</accession>
<reference evidence="2 3" key="2">
    <citation type="submission" date="2018-11" db="EMBL/GenBank/DDBJ databases">
        <authorList>
            <consortium name="Pathogen Informatics"/>
        </authorList>
    </citation>
    <scope>NUCLEOTIDE SEQUENCE [LARGE SCALE GENOMIC DNA]</scope>
</reference>
<feature type="region of interest" description="Disordered" evidence="1">
    <location>
        <begin position="108"/>
        <end position="132"/>
    </location>
</feature>
<dbReference type="Proteomes" id="UP000270296">
    <property type="component" value="Unassembled WGS sequence"/>
</dbReference>
<dbReference type="WBParaSite" id="SBAD_0000053501-mRNA-1">
    <property type="protein sequence ID" value="SBAD_0000053501-mRNA-1"/>
    <property type="gene ID" value="SBAD_0000053501"/>
</dbReference>
<name>A0A183IA69_9BILA</name>
<sequence length="174" mass="19179">MQLAPMQPMLTFEPDKSRHAVSLHKGVSTSHILQPTPAQCSQKPCGVASDKISYEEFECSENNPFDFAELKSLNDLEELKVVLQPGGEQSNMRHCHSIDSELSRMHAAVDSTANSDVHPASGVSRNGESDHDQSSCSVLDIAQFPKQVAIRNTYIPSLTLINSTTPVYRPVLRF</sequence>
<dbReference type="AlphaFoldDB" id="A0A183IA69"/>
<dbReference type="OrthoDB" id="2018023at2759"/>